<proteinExistence type="predicted"/>
<reference evidence="2 3" key="1">
    <citation type="journal article" date="2023" name="Sci. Data">
        <title>Genome assembly of the Korean intertidal mud-creeper Batillaria attramentaria.</title>
        <authorList>
            <person name="Patra A.K."/>
            <person name="Ho P.T."/>
            <person name="Jun S."/>
            <person name="Lee S.J."/>
            <person name="Kim Y."/>
            <person name="Won Y.J."/>
        </authorList>
    </citation>
    <scope>NUCLEOTIDE SEQUENCE [LARGE SCALE GENOMIC DNA]</scope>
    <source>
        <strain evidence="2">Wonlab-2016</strain>
    </source>
</reference>
<name>A0ABD0J5E9_9CAEN</name>
<accession>A0ABD0J5E9</accession>
<evidence type="ECO:0000256" key="1">
    <source>
        <dbReference type="SAM" id="MobiDB-lite"/>
    </source>
</evidence>
<dbReference type="AlphaFoldDB" id="A0ABD0J5E9"/>
<evidence type="ECO:0000313" key="3">
    <source>
        <dbReference type="Proteomes" id="UP001519460"/>
    </source>
</evidence>
<protein>
    <submittedName>
        <fullName evidence="2">Uncharacterized protein</fullName>
    </submittedName>
</protein>
<evidence type="ECO:0000313" key="2">
    <source>
        <dbReference type="EMBL" id="KAK7459690.1"/>
    </source>
</evidence>
<comment type="caution">
    <text evidence="2">The sequence shown here is derived from an EMBL/GenBank/DDBJ whole genome shotgun (WGS) entry which is preliminary data.</text>
</comment>
<dbReference type="EMBL" id="JACVVK020000657">
    <property type="protein sequence ID" value="KAK7459690.1"/>
    <property type="molecule type" value="Genomic_DNA"/>
</dbReference>
<sequence length="96" mass="10549">MQRTFIDDPQPTLGKPHTLSHAPSVFSRMPPDTCRPHTALDFVEQDTAVVGCVQGRGEPAIVTTVVCPVIQVVDSAFFFFALEGFYCWLSASQCKC</sequence>
<organism evidence="2 3">
    <name type="scientific">Batillaria attramentaria</name>
    <dbReference type="NCBI Taxonomy" id="370345"/>
    <lineage>
        <taxon>Eukaryota</taxon>
        <taxon>Metazoa</taxon>
        <taxon>Spiralia</taxon>
        <taxon>Lophotrochozoa</taxon>
        <taxon>Mollusca</taxon>
        <taxon>Gastropoda</taxon>
        <taxon>Caenogastropoda</taxon>
        <taxon>Sorbeoconcha</taxon>
        <taxon>Cerithioidea</taxon>
        <taxon>Batillariidae</taxon>
        <taxon>Batillaria</taxon>
    </lineage>
</organism>
<feature type="region of interest" description="Disordered" evidence="1">
    <location>
        <begin position="1"/>
        <end position="21"/>
    </location>
</feature>
<gene>
    <name evidence="2" type="ORF">BaRGS_00038993</name>
</gene>
<dbReference type="Proteomes" id="UP001519460">
    <property type="component" value="Unassembled WGS sequence"/>
</dbReference>
<keyword evidence="3" id="KW-1185">Reference proteome</keyword>